<sequence length="405" mass="43966">MSENLGSLSVLQPFVGLNGKPPDGQPTFVTPSPLERAGLNVEEGDLRDVKKGRNQSSEFDGLHGDEQPGKVFFEVGARVADMDVQGYVHVVDNSRAVGTVEPASSGSEKLSYANMVAKNAAVTNSSSLSTRLPMDDVIVLEEDYIVDRNGSYHQLKSRIHPVQLNQASLIRMVPGYLSIHIGGRLVLIRWGLCSLEIGLRQSEDLVPTKEVVLPVERHYEVVGVPKVQNKELVRLGVVSEMGVHGGIEAGVNLEQQRVSKNSAYRTSYPDKKAKGVTRVSVGAKVVPLLAGSEVQVSCIDVRGSNKHTTIVIDDVLFSRIRLAGARFLSPGVKLVVRLMTACVKVFRFRNQVSSNPLRSQFFGIGVETPRVGDHQTSDLVDQMVVVSDGVDSVIAQDGVPRDLVQ</sequence>
<name>A0ABR2EDP8_9ROSI</name>
<gene>
    <name evidence="1" type="ORF">V6N12_042070</name>
</gene>
<accession>A0ABR2EDP8</accession>
<proteinExistence type="predicted"/>
<protein>
    <submittedName>
        <fullName evidence="1">Uncharacterized protein</fullName>
    </submittedName>
</protein>
<evidence type="ECO:0000313" key="1">
    <source>
        <dbReference type="EMBL" id="KAK8558774.1"/>
    </source>
</evidence>
<organism evidence="1 2">
    <name type="scientific">Hibiscus sabdariffa</name>
    <name type="common">roselle</name>
    <dbReference type="NCBI Taxonomy" id="183260"/>
    <lineage>
        <taxon>Eukaryota</taxon>
        <taxon>Viridiplantae</taxon>
        <taxon>Streptophyta</taxon>
        <taxon>Embryophyta</taxon>
        <taxon>Tracheophyta</taxon>
        <taxon>Spermatophyta</taxon>
        <taxon>Magnoliopsida</taxon>
        <taxon>eudicotyledons</taxon>
        <taxon>Gunneridae</taxon>
        <taxon>Pentapetalae</taxon>
        <taxon>rosids</taxon>
        <taxon>malvids</taxon>
        <taxon>Malvales</taxon>
        <taxon>Malvaceae</taxon>
        <taxon>Malvoideae</taxon>
        <taxon>Hibiscus</taxon>
    </lineage>
</organism>
<reference evidence="1 2" key="1">
    <citation type="journal article" date="2024" name="G3 (Bethesda)">
        <title>Genome assembly of Hibiscus sabdariffa L. provides insights into metabolisms of medicinal natural products.</title>
        <authorList>
            <person name="Kim T."/>
        </authorList>
    </citation>
    <scope>NUCLEOTIDE SEQUENCE [LARGE SCALE GENOMIC DNA]</scope>
    <source>
        <strain evidence="1">TK-2024</strain>
        <tissue evidence="1">Old leaves</tissue>
    </source>
</reference>
<comment type="caution">
    <text evidence="1">The sequence shown here is derived from an EMBL/GenBank/DDBJ whole genome shotgun (WGS) entry which is preliminary data.</text>
</comment>
<dbReference type="EMBL" id="JBBPBM010000015">
    <property type="protein sequence ID" value="KAK8558774.1"/>
    <property type="molecule type" value="Genomic_DNA"/>
</dbReference>
<evidence type="ECO:0000313" key="2">
    <source>
        <dbReference type="Proteomes" id="UP001472677"/>
    </source>
</evidence>
<dbReference type="Proteomes" id="UP001472677">
    <property type="component" value="Unassembled WGS sequence"/>
</dbReference>
<keyword evidence="2" id="KW-1185">Reference proteome</keyword>